<keyword evidence="5" id="KW-1185">Reference proteome</keyword>
<accession>A0A834RGJ0</accession>
<dbReference type="EMBL" id="WVUK01000056">
    <property type="protein sequence ID" value="KAF7492953.1"/>
    <property type="molecule type" value="Genomic_DNA"/>
</dbReference>
<gene>
    <name evidence="3" type="ORF">SSS_2497</name>
</gene>
<reference evidence="3" key="2">
    <citation type="submission" date="2020-01" db="EMBL/GenBank/DDBJ databases">
        <authorList>
            <person name="Korhonen P.K.K."/>
            <person name="Guangxu M.G."/>
            <person name="Wang T.W."/>
            <person name="Stroehlein A.J.S."/>
            <person name="Young N.D."/>
            <person name="Ang C.-S.A."/>
            <person name="Fernando D.W.F."/>
            <person name="Lu H.L."/>
            <person name="Taylor S.T."/>
            <person name="Ehtesham M.E.M."/>
            <person name="Najaraj S.H.N."/>
            <person name="Harsha G.H.G."/>
            <person name="Madugundu A.M."/>
            <person name="Renuse S.R."/>
            <person name="Holt D.H."/>
            <person name="Pandey A.P."/>
            <person name="Papenfuss A.P."/>
            <person name="Gasser R.B.G."/>
            <person name="Fischer K.F."/>
        </authorList>
    </citation>
    <scope>NUCLEOTIDE SEQUENCE</scope>
    <source>
        <strain evidence="3">SSS_KF_BRIS2020</strain>
    </source>
</reference>
<sequence length="1052" mass="122084">MKTYEEEKSFNDGDLIESDSEIDTASIDLNEVDMKFANETLQSNLDSIKKEYYATFKLVNWNYFINKRDDTKLGIFDEKFSQIFQNQSTMCRIIYKIINCCILKPIGLIQSAITQEKIDFVEGNDRIDVIILELNALNQRRIDDVQYLMNRIEGFEIRIGQIGQSKLCIQSKMNTKPLWIDGIVDRIFLHSNQFEFLNQIYYSTKDFIPTVVLMEGDFYLVFIAENDRFGLKPIQNDRFHLEIIYQEYSIDLNSKSISPNCYEKQKLLNPIVMDEPFSTPHNDLKLKKSIKSPSSCELVALKHTDNSKPVQLSKPKYSISIRSPSIDLRSTRRRMMMIENESRPNSILKSKFKTTDRIKSLISKNHLEENTESEKDSLNKFNQSAFEIDPQETKIMKQIETQTKKADFFPKARQSLIVVNKINLNQLDQTPSIIPLEHSSDEIFPLNIPDTEEIRELKTEPRHCLDRSNHRQSNHSLRTLIKLASFDIEKSVRYLRYLNDFVDQNRKNFHIGNHTTKGALFHNLYPRVSTVLYLAAINGYCGFRIEFFYRRFIHSAKEIGVDLISSIGEHQEIMYDYLIFGSIPIFCYLFYHFYYKNRQESQTNQLNRHLMKPIIQYRRRPPLSPSPQQSFLLEHNNRATHSNELKANNSVSAIDSNTDGTDRSISNHRSLLDIENQPLEMNKQDLRIRRFATKFELNRISPDSSYGYAPKQYKPIKSWKKDRQPINNKVFTVKLTPLPSSIKINQNFSNSLDSSKTVFDTNQSSSTINAKITADETSKKITNNDISVEYDRRESSANSKGKRSTSSNYGNSFCLPNKKIKNNEIISSYSSTNDNFRQNKRKYSPDLILINDLPQKTKKRSHLEELERLTTSMNPSSFYSSVSCVADPNSLKNSSMKSNKKSMNSDDSLEDSATINSLIEKDRNSTIDFQIESESIDSDQDSNFDDQISLNEMMSITENDESANGKSIVTESSKAIENETLASSLPSTRTEEESISDERLYLIPSYIHTIEDHEYDKRKTKNRLNRFLTALKQINEEIQDENEVLDKEDKQR</sequence>
<feature type="region of interest" description="Disordered" evidence="2">
    <location>
        <begin position="889"/>
        <end position="910"/>
    </location>
</feature>
<protein>
    <submittedName>
        <fullName evidence="3 4">Uncharacterized protein</fullName>
    </submittedName>
</protein>
<evidence type="ECO:0000256" key="2">
    <source>
        <dbReference type="SAM" id="MobiDB-lite"/>
    </source>
</evidence>
<keyword evidence="1" id="KW-0175">Coiled coil</keyword>
<dbReference type="EnsemblMetazoa" id="SSS_2497s_mrna">
    <property type="protein sequence ID" value="KAF7492953.1"/>
    <property type="gene ID" value="SSS_2497"/>
</dbReference>
<feature type="compositionally biased region" description="Polar residues" evidence="2">
    <location>
        <begin position="796"/>
        <end position="811"/>
    </location>
</feature>
<evidence type="ECO:0000313" key="4">
    <source>
        <dbReference type="EnsemblMetazoa" id="KAF7492953.1"/>
    </source>
</evidence>
<dbReference type="OrthoDB" id="10530365at2759"/>
<organism evidence="3">
    <name type="scientific">Sarcoptes scabiei</name>
    <name type="common">Itch mite</name>
    <name type="synonym">Acarus scabiei</name>
    <dbReference type="NCBI Taxonomy" id="52283"/>
    <lineage>
        <taxon>Eukaryota</taxon>
        <taxon>Metazoa</taxon>
        <taxon>Ecdysozoa</taxon>
        <taxon>Arthropoda</taxon>
        <taxon>Chelicerata</taxon>
        <taxon>Arachnida</taxon>
        <taxon>Acari</taxon>
        <taxon>Acariformes</taxon>
        <taxon>Sarcoptiformes</taxon>
        <taxon>Astigmata</taxon>
        <taxon>Psoroptidia</taxon>
        <taxon>Sarcoptoidea</taxon>
        <taxon>Sarcoptidae</taxon>
        <taxon>Sarcoptinae</taxon>
        <taxon>Sarcoptes</taxon>
    </lineage>
</organism>
<evidence type="ECO:0000256" key="1">
    <source>
        <dbReference type="SAM" id="Coils"/>
    </source>
</evidence>
<dbReference type="AlphaFoldDB" id="A0A834RGJ0"/>
<feature type="region of interest" description="Disordered" evidence="2">
    <location>
        <begin position="791"/>
        <end position="812"/>
    </location>
</feature>
<dbReference type="Proteomes" id="UP000070412">
    <property type="component" value="Unassembled WGS sequence"/>
</dbReference>
<feature type="coiled-coil region" evidence="1">
    <location>
        <begin position="1017"/>
        <end position="1051"/>
    </location>
</feature>
<feature type="compositionally biased region" description="Low complexity" evidence="2">
    <location>
        <begin position="889"/>
        <end position="906"/>
    </location>
</feature>
<evidence type="ECO:0000313" key="3">
    <source>
        <dbReference type="EMBL" id="KAF7492953.1"/>
    </source>
</evidence>
<evidence type="ECO:0000313" key="5">
    <source>
        <dbReference type="Proteomes" id="UP000070412"/>
    </source>
</evidence>
<proteinExistence type="predicted"/>
<reference evidence="5" key="1">
    <citation type="journal article" date="2020" name="PLoS Negl. Trop. Dis.">
        <title>High-quality nuclear genome for Sarcoptes scabiei-A critical resource for a neglected parasite.</title>
        <authorList>
            <person name="Korhonen P.K."/>
            <person name="Gasser R.B."/>
            <person name="Ma G."/>
            <person name="Wang T."/>
            <person name="Stroehlein A.J."/>
            <person name="Young N.D."/>
            <person name="Ang C.S."/>
            <person name="Fernando D.D."/>
            <person name="Lu H.C."/>
            <person name="Taylor S."/>
            <person name="Reynolds S.L."/>
            <person name="Mofiz E."/>
            <person name="Najaraj S.H."/>
            <person name="Gowda H."/>
            <person name="Madugundu A."/>
            <person name="Renuse S."/>
            <person name="Holt D."/>
            <person name="Pandey A."/>
            <person name="Papenfuss A.T."/>
            <person name="Fischer K."/>
        </authorList>
    </citation>
    <scope>NUCLEOTIDE SEQUENCE [LARGE SCALE GENOMIC DNA]</scope>
</reference>
<reference evidence="4" key="3">
    <citation type="submission" date="2022-06" db="UniProtKB">
        <authorList>
            <consortium name="EnsemblMetazoa"/>
        </authorList>
    </citation>
    <scope>IDENTIFICATION</scope>
</reference>
<name>A0A834RGJ0_SARSC</name>